<protein>
    <submittedName>
        <fullName evidence="4">Uncharacterized protein</fullName>
    </submittedName>
</protein>
<evidence type="ECO:0000313" key="3">
    <source>
        <dbReference type="Proteomes" id="UP000887565"/>
    </source>
</evidence>
<feature type="signal peptide" evidence="2">
    <location>
        <begin position="1"/>
        <end position="22"/>
    </location>
</feature>
<sequence>MEFHILRLALLSVLGHLHLAAGELYEQKGATVMKALAGKSLTWKVQKAAGLKLPPHKEYRSTKTKNPKLNPDFVGKDFKTLTKMLGVKPDFRTKANRTANANNGDGRSKRRHKEPRRGKFRGRGDGPPPGWSRERGRGGGRPRTDHRRKRQNSLPESYDWRNFTDCKSFRDIRMQTCGDCWVWFLV</sequence>
<evidence type="ECO:0000313" key="4">
    <source>
        <dbReference type="WBParaSite" id="nRc.2.0.1.t08498-RA"/>
    </source>
</evidence>
<dbReference type="WBParaSite" id="nRc.2.0.1.t08498-RA">
    <property type="protein sequence ID" value="nRc.2.0.1.t08498-RA"/>
    <property type="gene ID" value="nRc.2.0.1.g08498"/>
</dbReference>
<evidence type="ECO:0000256" key="2">
    <source>
        <dbReference type="SAM" id="SignalP"/>
    </source>
</evidence>
<keyword evidence="3" id="KW-1185">Reference proteome</keyword>
<proteinExistence type="predicted"/>
<feature type="compositionally biased region" description="Basic residues" evidence="1">
    <location>
        <begin position="138"/>
        <end position="151"/>
    </location>
</feature>
<keyword evidence="2" id="KW-0732">Signal</keyword>
<feature type="region of interest" description="Disordered" evidence="1">
    <location>
        <begin position="54"/>
        <end position="74"/>
    </location>
</feature>
<accession>A0A915I2Z1</accession>
<feature type="region of interest" description="Disordered" evidence="1">
    <location>
        <begin position="89"/>
        <end position="154"/>
    </location>
</feature>
<organism evidence="3 4">
    <name type="scientific">Romanomermis culicivorax</name>
    <name type="common">Nematode worm</name>
    <dbReference type="NCBI Taxonomy" id="13658"/>
    <lineage>
        <taxon>Eukaryota</taxon>
        <taxon>Metazoa</taxon>
        <taxon>Ecdysozoa</taxon>
        <taxon>Nematoda</taxon>
        <taxon>Enoplea</taxon>
        <taxon>Dorylaimia</taxon>
        <taxon>Mermithida</taxon>
        <taxon>Mermithoidea</taxon>
        <taxon>Mermithidae</taxon>
        <taxon>Romanomermis</taxon>
    </lineage>
</organism>
<dbReference type="AlphaFoldDB" id="A0A915I2Z1"/>
<evidence type="ECO:0000256" key="1">
    <source>
        <dbReference type="SAM" id="MobiDB-lite"/>
    </source>
</evidence>
<feature type="compositionally biased region" description="Basic residues" evidence="1">
    <location>
        <begin position="108"/>
        <end position="121"/>
    </location>
</feature>
<feature type="chain" id="PRO_5037679117" evidence="2">
    <location>
        <begin position="23"/>
        <end position="186"/>
    </location>
</feature>
<name>A0A915I2Z1_ROMCU</name>
<dbReference type="Proteomes" id="UP000887565">
    <property type="component" value="Unplaced"/>
</dbReference>
<reference evidence="4" key="1">
    <citation type="submission" date="2022-11" db="UniProtKB">
        <authorList>
            <consortium name="WormBaseParasite"/>
        </authorList>
    </citation>
    <scope>IDENTIFICATION</scope>
</reference>